<dbReference type="InterPro" id="IPR024498">
    <property type="entry name" value="DUF2786"/>
</dbReference>
<evidence type="ECO:0000259" key="1">
    <source>
        <dbReference type="Pfam" id="PF10979"/>
    </source>
</evidence>
<dbReference type="AlphaFoldDB" id="A0A7Y0ZQF1"/>
<dbReference type="InterPro" id="IPR055592">
    <property type="entry name" value="DUF7168"/>
</dbReference>
<dbReference type="PIRSF" id="PIRSF028111">
    <property type="entry name" value="UCP028111"/>
    <property type="match status" value="1"/>
</dbReference>
<dbReference type="RefSeq" id="WP_262375030.1">
    <property type="nucleotide sequence ID" value="NZ_JAAQWE010000004.1"/>
</dbReference>
<sequence length="233" mass="25939">MMDKQKVLSKVAKLMALAKSQGAAPNEVEIALRQARHLMKQYNLEHTEVAAHAIEEASVGTKTRRAPQDWLHNLATICSQAFDCSHLTYFHPLAGWSFKFLGKGISPELSAHTYSTLHHQLVAARRAHVALQKRCQLKTKRHRGQLFAEGWLNAVASKVTQFADGVDETTVQEIQAYLELHHPNLKQFIIKPIEAKGHDTRSLQAGWDQGKHARLHRGVGQQSQGSLGHGGSQ</sequence>
<organism evidence="3 4">
    <name type="scientific">Pseudomonas veronii</name>
    <dbReference type="NCBI Taxonomy" id="76761"/>
    <lineage>
        <taxon>Bacteria</taxon>
        <taxon>Pseudomonadati</taxon>
        <taxon>Pseudomonadota</taxon>
        <taxon>Gammaproteobacteria</taxon>
        <taxon>Pseudomonadales</taxon>
        <taxon>Pseudomonadaceae</taxon>
        <taxon>Pseudomonas</taxon>
    </lineage>
</organism>
<protein>
    <submittedName>
        <fullName evidence="3">DUF2786 domain-containing protein</fullName>
    </submittedName>
</protein>
<proteinExistence type="predicted"/>
<dbReference type="Pfam" id="PF10979">
    <property type="entry name" value="DUF2786"/>
    <property type="match status" value="1"/>
</dbReference>
<accession>A0A7Y0ZQF1</accession>
<evidence type="ECO:0000313" key="3">
    <source>
        <dbReference type="EMBL" id="NMX95999.1"/>
    </source>
</evidence>
<dbReference type="InterPro" id="IPR016868">
    <property type="entry name" value="Phage_B3_Orf5"/>
</dbReference>
<dbReference type="Pfam" id="PF23771">
    <property type="entry name" value="DUF7168"/>
    <property type="match status" value="1"/>
</dbReference>
<name>A0A7Y0ZQF1_PSEVE</name>
<feature type="domain" description="DUF7168" evidence="2">
    <location>
        <begin position="49"/>
        <end position="186"/>
    </location>
</feature>
<evidence type="ECO:0000259" key="2">
    <source>
        <dbReference type="Pfam" id="PF23771"/>
    </source>
</evidence>
<evidence type="ECO:0000313" key="4">
    <source>
        <dbReference type="Proteomes" id="UP000552560"/>
    </source>
</evidence>
<gene>
    <name evidence="3" type="ORF">HBO43_05260</name>
</gene>
<feature type="domain" description="DUF2786" evidence="1">
    <location>
        <begin position="6"/>
        <end position="46"/>
    </location>
</feature>
<reference evidence="3 4" key="1">
    <citation type="journal article" date="2020" name="Front. Microbiol.">
        <title>Genetic Organization of the aprX-lipA2 Operon Affects the Proteolytic Potential of Pseudomonas Species in Milk.</title>
        <authorList>
            <person name="Maier C."/>
            <person name="Huptas C."/>
            <person name="von Neubeck M."/>
            <person name="Scherer S."/>
            <person name="Wenning M."/>
            <person name="Lucking G."/>
        </authorList>
    </citation>
    <scope>NUCLEOTIDE SEQUENCE [LARGE SCALE GENOMIC DNA]</scope>
    <source>
        <strain evidence="3 4">WS 4671</strain>
    </source>
</reference>
<comment type="caution">
    <text evidence="3">The sequence shown here is derived from an EMBL/GenBank/DDBJ whole genome shotgun (WGS) entry which is preliminary data.</text>
</comment>
<dbReference type="Proteomes" id="UP000552560">
    <property type="component" value="Unassembled WGS sequence"/>
</dbReference>
<dbReference type="EMBL" id="JAAQWE010000004">
    <property type="protein sequence ID" value="NMX95999.1"/>
    <property type="molecule type" value="Genomic_DNA"/>
</dbReference>